<dbReference type="SUPFAM" id="SSF51735">
    <property type="entry name" value="NAD(P)-binding Rossmann-fold domains"/>
    <property type="match status" value="1"/>
</dbReference>
<sequence>MDAREQRVWFVTGCSTGFGRHIAEHLLGQGQRVVVTARKTDKIADLARPGQALVLALDVTDAAQCKEAAAQALAHFGQLDVLVNNAGIGYFAAVEETNAEQARELMEVNFFGAANMIHAVLPSMRARRSGCIVNLTSIGGISGFEAVGYYSASKFALEGLSDTLAKELAPLGVKVLTVEPSGFRTEWAGSANETSTPIADYDSTAGAARRAYHASVGKQAGDPRRAAAAIFQAVTAERPPRYLLLGNEAMEVGMAKLEEMRTDFSGWEQVSRGADFPPNEA</sequence>
<dbReference type="EMBL" id="JBHSMU010000009">
    <property type="protein sequence ID" value="MFC5460056.1"/>
    <property type="molecule type" value="Genomic_DNA"/>
</dbReference>
<dbReference type="InterPro" id="IPR002347">
    <property type="entry name" value="SDR_fam"/>
</dbReference>
<accession>A0ABW0L5J2</accession>
<evidence type="ECO:0000313" key="5">
    <source>
        <dbReference type="EMBL" id="MFC5460056.1"/>
    </source>
</evidence>
<reference evidence="6" key="1">
    <citation type="journal article" date="2019" name="Int. J. Syst. Evol. Microbiol.">
        <title>The Global Catalogue of Microorganisms (GCM) 10K type strain sequencing project: providing services to taxonomists for standard genome sequencing and annotation.</title>
        <authorList>
            <consortium name="The Broad Institute Genomics Platform"/>
            <consortium name="The Broad Institute Genome Sequencing Center for Infectious Disease"/>
            <person name="Wu L."/>
            <person name="Ma J."/>
        </authorList>
    </citation>
    <scope>NUCLEOTIDE SEQUENCE [LARGE SCALE GENOMIC DNA]</scope>
    <source>
        <strain evidence="6">KACC 12649</strain>
    </source>
</reference>
<name>A0ABW0L5J2_9BURK</name>
<dbReference type="Pfam" id="PF00106">
    <property type="entry name" value="adh_short"/>
    <property type="match status" value="1"/>
</dbReference>
<evidence type="ECO:0000256" key="1">
    <source>
        <dbReference type="ARBA" id="ARBA00006484"/>
    </source>
</evidence>
<evidence type="ECO:0000259" key="4">
    <source>
        <dbReference type="SMART" id="SM00822"/>
    </source>
</evidence>
<dbReference type="CDD" id="cd05374">
    <property type="entry name" value="17beta-HSD-like_SDR_c"/>
    <property type="match status" value="1"/>
</dbReference>
<dbReference type="NCBIfam" id="NF004824">
    <property type="entry name" value="PRK06180.1"/>
    <property type="match status" value="1"/>
</dbReference>
<organism evidence="5 6">
    <name type="scientific">Massilia niabensis</name>
    <dbReference type="NCBI Taxonomy" id="544910"/>
    <lineage>
        <taxon>Bacteria</taxon>
        <taxon>Pseudomonadati</taxon>
        <taxon>Pseudomonadota</taxon>
        <taxon>Betaproteobacteria</taxon>
        <taxon>Burkholderiales</taxon>
        <taxon>Oxalobacteraceae</taxon>
        <taxon>Telluria group</taxon>
        <taxon>Massilia</taxon>
    </lineage>
</organism>
<dbReference type="InterPro" id="IPR020904">
    <property type="entry name" value="Sc_DH/Rdtase_CS"/>
</dbReference>
<gene>
    <name evidence="5" type="ORF">ACFPN5_09570</name>
</gene>
<dbReference type="RefSeq" id="WP_379782519.1">
    <property type="nucleotide sequence ID" value="NZ_JBHSMU010000009.1"/>
</dbReference>
<comment type="caution">
    <text evidence="5">The sequence shown here is derived from an EMBL/GenBank/DDBJ whole genome shotgun (WGS) entry which is preliminary data.</text>
</comment>
<protein>
    <submittedName>
        <fullName evidence="5">Oxidoreductase</fullName>
    </submittedName>
</protein>
<dbReference type="PANTHER" id="PTHR43976:SF16">
    <property type="entry name" value="SHORT-CHAIN DEHYDROGENASE_REDUCTASE FAMILY PROTEIN"/>
    <property type="match status" value="1"/>
</dbReference>
<dbReference type="Proteomes" id="UP001596050">
    <property type="component" value="Unassembled WGS sequence"/>
</dbReference>
<dbReference type="PRINTS" id="PR00081">
    <property type="entry name" value="GDHRDH"/>
</dbReference>
<dbReference type="NCBIfam" id="NF006114">
    <property type="entry name" value="PRK08263.1"/>
    <property type="match status" value="1"/>
</dbReference>
<dbReference type="PROSITE" id="PS00061">
    <property type="entry name" value="ADH_SHORT"/>
    <property type="match status" value="1"/>
</dbReference>
<dbReference type="PRINTS" id="PR00080">
    <property type="entry name" value="SDRFAMILY"/>
</dbReference>
<comment type="similarity">
    <text evidence="1 3">Belongs to the short-chain dehydrogenases/reductases (SDR) family.</text>
</comment>
<feature type="domain" description="Ketoreductase" evidence="4">
    <location>
        <begin position="7"/>
        <end position="183"/>
    </location>
</feature>
<dbReference type="InterPro" id="IPR057326">
    <property type="entry name" value="KR_dom"/>
</dbReference>
<dbReference type="InterPro" id="IPR051911">
    <property type="entry name" value="SDR_oxidoreductase"/>
</dbReference>
<evidence type="ECO:0000313" key="6">
    <source>
        <dbReference type="Proteomes" id="UP001596050"/>
    </source>
</evidence>
<keyword evidence="2" id="KW-0560">Oxidoreductase</keyword>
<proteinExistence type="inferred from homology"/>
<dbReference type="Gene3D" id="3.40.50.720">
    <property type="entry name" value="NAD(P)-binding Rossmann-like Domain"/>
    <property type="match status" value="1"/>
</dbReference>
<dbReference type="InterPro" id="IPR036291">
    <property type="entry name" value="NAD(P)-bd_dom_sf"/>
</dbReference>
<evidence type="ECO:0000256" key="3">
    <source>
        <dbReference type="RuleBase" id="RU000363"/>
    </source>
</evidence>
<evidence type="ECO:0000256" key="2">
    <source>
        <dbReference type="ARBA" id="ARBA00023002"/>
    </source>
</evidence>
<dbReference type="PANTHER" id="PTHR43976">
    <property type="entry name" value="SHORT CHAIN DEHYDROGENASE"/>
    <property type="match status" value="1"/>
</dbReference>
<keyword evidence="6" id="KW-1185">Reference proteome</keyword>
<dbReference type="SMART" id="SM00822">
    <property type="entry name" value="PKS_KR"/>
    <property type="match status" value="1"/>
</dbReference>